<dbReference type="InterPro" id="IPR002999">
    <property type="entry name" value="Tudor"/>
</dbReference>
<protein>
    <recommendedName>
        <fullName evidence="1">Tudor domain-containing protein</fullName>
    </recommendedName>
</protein>
<accession>A0AAV7KQ28</accession>
<dbReference type="EMBL" id="JANPWB010000016">
    <property type="protein sequence ID" value="KAJ1080918.1"/>
    <property type="molecule type" value="Genomic_DNA"/>
</dbReference>
<feature type="domain" description="Tudor" evidence="1">
    <location>
        <begin position="147"/>
        <end position="207"/>
    </location>
</feature>
<dbReference type="Gene3D" id="2.30.30.140">
    <property type="match status" value="1"/>
</dbReference>
<dbReference type="PROSITE" id="PS50304">
    <property type="entry name" value="TUDOR"/>
    <property type="match status" value="1"/>
</dbReference>
<evidence type="ECO:0000313" key="2">
    <source>
        <dbReference type="EMBL" id="KAJ1080918.1"/>
    </source>
</evidence>
<comment type="caution">
    <text evidence="2">The sequence shown here is derived from an EMBL/GenBank/DDBJ whole genome shotgun (WGS) entry which is preliminary data.</text>
</comment>
<name>A0AAV7KQ28_PLEWA</name>
<keyword evidence="3" id="KW-1185">Reference proteome</keyword>
<sequence length="255" mass="28521">MKFSGRSVIVKPSVKLNGSKSPDDTSSSVDMPILEKAPVLDCNGSNDGFRKLLPKTQKTKKACYAVPLEMRGFLLVNLLKDCFQDLNWLAFISRRSGDAGLLITDTVPNSPFFWAVYLTEEMHLNMLKLFRSLAEAESKQPLLQQKDVKSGTRCLAKCNLGDGDAWNRCWVMEVIEELALVFFVDFGRSATVLASSLRALENKTFWTVPPLTQPFMLQDGVFHSENIVGSILKGKLNGRSHSESHILEFIMNAEE</sequence>
<dbReference type="Pfam" id="PF00567">
    <property type="entry name" value="TUDOR"/>
    <property type="match status" value="1"/>
</dbReference>
<evidence type="ECO:0000259" key="1">
    <source>
        <dbReference type="PROSITE" id="PS50304"/>
    </source>
</evidence>
<proteinExistence type="predicted"/>
<dbReference type="SMART" id="SM00333">
    <property type="entry name" value="TUDOR"/>
    <property type="match status" value="1"/>
</dbReference>
<dbReference type="Proteomes" id="UP001066276">
    <property type="component" value="Chromosome 12"/>
</dbReference>
<dbReference type="SUPFAM" id="SSF63748">
    <property type="entry name" value="Tudor/PWWP/MBT"/>
    <property type="match status" value="1"/>
</dbReference>
<organism evidence="2 3">
    <name type="scientific">Pleurodeles waltl</name>
    <name type="common">Iberian ribbed newt</name>
    <dbReference type="NCBI Taxonomy" id="8319"/>
    <lineage>
        <taxon>Eukaryota</taxon>
        <taxon>Metazoa</taxon>
        <taxon>Chordata</taxon>
        <taxon>Craniata</taxon>
        <taxon>Vertebrata</taxon>
        <taxon>Euteleostomi</taxon>
        <taxon>Amphibia</taxon>
        <taxon>Batrachia</taxon>
        <taxon>Caudata</taxon>
        <taxon>Salamandroidea</taxon>
        <taxon>Salamandridae</taxon>
        <taxon>Pleurodelinae</taxon>
        <taxon>Pleurodeles</taxon>
    </lineage>
</organism>
<gene>
    <name evidence="2" type="ORF">NDU88_001107</name>
</gene>
<dbReference type="AlphaFoldDB" id="A0AAV7KQ28"/>
<evidence type="ECO:0000313" key="3">
    <source>
        <dbReference type="Proteomes" id="UP001066276"/>
    </source>
</evidence>
<reference evidence="2" key="1">
    <citation type="journal article" date="2022" name="bioRxiv">
        <title>Sequencing and chromosome-scale assembly of the giantPleurodeles waltlgenome.</title>
        <authorList>
            <person name="Brown T."/>
            <person name="Elewa A."/>
            <person name="Iarovenko S."/>
            <person name="Subramanian E."/>
            <person name="Araus A.J."/>
            <person name="Petzold A."/>
            <person name="Susuki M."/>
            <person name="Suzuki K.-i.T."/>
            <person name="Hayashi T."/>
            <person name="Toyoda A."/>
            <person name="Oliveira C."/>
            <person name="Osipova E."/>
            <person name="Leigh N.D."/>
            <person name="Simon A."/>
            <person name="Yun M.H."/>
        </authorList>
    </citation>
    <scope>NUCLEOTIDE SEQUENCE</scope>
    <source>
        <strain evidence="2">20211129_DDA</strain>
        <tissue evidence="2">Liver</tissue>
    </source>
</reference>